<accession>A0A2I4APS6</accession>
<feature type="transmembrane region" description="Helical" evidence="2">
    <location>
        <begin position="269"/>
        <end position="289"/>
    </location>
</feature>
<feature type="region of interest" description="Disordered" evidence="1">
    <location>
        <begin position="1"/>
        <end position="85"/>
    </location>
</feature>
<name>A0A2I4APS6_AUSLI</name>
<keyword evidence="2" id="KW-0472">Membrane</keyword>
<evidence type="ECO:0000313" key="4">
    <source>
        <dbReference type="Proteomes" id="UP000192220"/>
    </source>
</evidence>
<evidence type="ECO:0000256" key="2">
    <source>
        <dbReference type="SAM" id="Phobius"/>
    </source>
</evidence>
<keyword evidence="2" id="KW-0812">Transmembrane</keyword>
<evidence type="ECO:0000256" key="1">
    <source>
        <dbReference type="SAM" id="MobiDB-lite"/>
    </source>
</evidence>
<dbReference type="InParanoid" id="A0A2I4APS6"/>
<dbReference type="GeneID" id="106513285"/>
<dbReference type="GO" id="GO:0050780">
    <property type="term" value="F:dopamine receptor binding"/>
    <property type="evidence" value="ECO:0007669"/>
    <property type="project" value="TreeGrafter"/>
</dbReference>
<dbReference type="InterPro" id="IPR052317">
    <property type="entry name" value="Viral_replicn-host_int_reg"/>
</dbReference>
<sequence>MEKETAEKEMEDEEVSNSDLASEAREADEHMQDDITSHPKSQETPNLFTEQDSEGDEEAEDNESTEAKEDMEEVLDEFEPDRREDYENAQVINQEEDEAAKEQHMNGESGWRSIGSGKRCKLKGGGSLFEQSGQGAFSSFQRGSVMSGGSRHKQTRRRNHHHHLQSRGRRRTGNQLFLAFKEMLSESLSFWCISCVHMLIEIIVTLTHNCGVGVEMGVVKVCNFGQQLLMKISDVPGMKADVSRVLKWIKSTGSDFVDRTARFMKWVKSAVLTCFGLSCALVILSFQWAKRMVVRIGGERGKRYWTVFQESRFWKRLLSLLDRVRRRFRRSAHTPPYSPESPGRAGRGEPVQELERLLALAEVPEGELDPFTVLGVEVHATETELKKAYRQLAVQVHPDKNKHPRAGEAFKVLRAAWDIVSNPETRREYELKRMAATELSKSMNEFLTKLQDDLKEAMNTMMCTKCEGKHKRFEMDREPAEARFCAECNRCHSAEEGDLWAESSMLGLRITYFACMEGKVYDITEWAGCQRISISPDTHRVPYHISFGSKNNSNATRHRTPSEHASGPSNPADLQDFFNRMFKGGPPSDMSANGSFFPSGPPPHHPPGAGASPFPPAPGQTGFYMPGSQRPDSNESWAESGKPPRRRKKVRKPFQR</sequence>
<dbReference type="SUPFAM" id="SSF46565">
    <property type="entry name" value="Chaperone J-domain"/>
    <property type="match status" value="1"/>
</dbReference>
<dbReference type="InterPro" id="IPR001623">
    <property type="entry name" value="DnaJ_domain"/>
</dbReference>
<dbReference type="Pfam" id="PF00226">
    <property type="entry name" value="DnaJ"/>
    <property type="match status" value="1"/>
</dbReference>
<evidence type="ECO:0000259" key="3">
    <source>
        <dbReference type="PROSITE" id="PS50076"/>
    </source>
</evidence>
<protein>
    <submittedName>
        <fullName evidence="5">DnaJ homolog subfamily C member 14</fullName>
    </submittedName>
</protein>
<dbReference type="Gene3D" id="1.10.287.110">
    <property type="entry name" value="DnaJ domain"/>
    <property type="match status" value="1"/>
</dbReference>
<dbReference type="InterPro" id="IPR036869">
    <property type="entry name" value="J_dom_sf"/>
</dbReference>
<dbReference type="PROSITE" id="PS50076">
    <property type="entry name" value="DNAJ_2"/>
    <property type="match status" value="1"/>
</dbReference>
<dbReference type="CTD" id="85406"/>
<evidence type="ECO:0000313" key="5">
    <source>
        <dbReference type="RefSeq" id="XP_013857485.1"/>
    </source>
</evidence>
<dbReference type="PANTHER" id="PTHR44665:SF1">
    <property type="entry name" value="DNAJ HOMOLOG SUBFAMILY C MEMBER 14"/>
    <property type="match status" value="1"/>
</dbReference>
<dbReference type="AlphaFoldDB" id="A0A2I4APS6"/>
<dbReference type="Proteomes" id="UP000192220">
    <property type="component" value="Unplaced"/>
</dbReference>
<organism evidence="4 5">
    <name type="scientific">Austrofundulus limnaeus</name>
    <name type="common">Annual killifish</name>
    <dbReference type="NCBI Taxonomy" id="52670"/>
    <lineage>
        <taxon>Eukaryota</taxon>
        <taxon>Metazoa</taxon>
        <taxon>Chordata</taxon>
        <taxon>Craniata</taxon>
        <taxon>Vertebrata</taxon>
        <taxon>Euteleostomi</taxon>
        <taxon>Actinopterygii</taxon>
        <taxon>Neopterygii</taxon>
        <taxon>Teleostei</taxon>
        <taxon>Neoteleostei</taxon>
        <taxon>Acanthomorphata</taxon>
        <taxon>Ovalentaria</taxon>
        <taxon>Atherinomorphae</taxon>
        <taxon>Cyprinodontiformes</taxon>
        <taxon>Rivulidae</taxon>
        <taxon>Austrofundulus</taxon>
    </lineage>
</organism>
<proteinExistence type="predicted"/>
<feature type="compositionally biased region" description="Basic and acidic residues" evidence="1">
    <location>
        <begin position="22"/>
        <end position="41"/>
    </location>
</feature>
<dbReference type="PANTHER" id="PTHR44665">
    <property type="entry name" value="DNAJ HOMOLOG SUBFAMILY C MEMBER 14"/>
    <property type="match status" value="1"/>
</dbReference>
<dbReference type="InterPro" id="IPR032843">
    <property type="entry name" value="Jiv"/>
</dbReference>
<dbReference type="OrthoDB" id="1507364at2759"/>
<gene>
    <name evidence="5" type="primary">dnajc14</name>
</gene>
<dbReference type="KEGG" id="alim:106513285"/>
<dbReference type="PRINTS" id="PR00625">
    <property type="entry name" value="JDOMAIN"/>
</dbReference>
<feature type="compositionally biased region" description="Basic residues" evidence="1">
    <location>
        <begin position="150"/>
        <end position="169"/>
    </location>
</feature>
<dbReference type="RefSeq" id="XP_013857485.1">
    <property type="nucleotide sequence ID" value="XM_014002031.1"/>
</dbReference>
<dbReference type="Pfam" id="PF14901">
    <property type="entry name" value="Jiv90"/>
    <property type="match status" value="1"/>
</dbReference>
<feature type="compositionally biased region" description="Basic residues" evidence="1">
    <location>
        <begin position="643"/>
        <end position="656"/>
    </location>
</feature>
<feature type="region of interest" description="Disordered" evidence="1">
    <location>
        <begin position="545"/>
        <end position="656"/>
    </location>
</feature>
<feature type="domain" description="J" evidence="3">
    <location>
        <begin position="369"/>
        <end position="433"/>
    </location>
</feature>
<keyword evidence="4" id="KW-1185">Reference proteome</keyword>
<feature type="compositionally biased region" description="Acidic residues" evidence="1">
    <location>
        <begin position="51"/>
        <end position="79"/>
    </location>
</feature>
<feature type="region of interest" description="Disordered" evidence="1">
    <location>
        <begin position="97"/>
        <end position="116"/>
    </location>
</feature>
<feature type="region of interest" description="Disordered" evidence="1">
    <location>
        <begin position="139"/>
        <end position="169"/>
    </location>
</feature>
<reference evidence="5" key="1">
    <citation type="submission" date="2025-08" db="UniProtKB">
        <authorList>
            <consortium name="RefSeq"/>
        </authorList>
    </citation>
    <scope>IDENTIFICATION</scope>
    <source>
        <strain evidence="5">Quisiro</strain>
        <tissue evidence="5">Liver</tissue>
    </source>
</reference>
<dbReference type="SMART" id="SM00271">
    <property type="entry name" value="DnaJ"/>
    <property type="match status" value="1"/>
</dbReference>
<keyword evidence="2" id="KW-1133">Transmembrane helix</keyword>
<dbReference type="STRING" id="52670.A0A2I4APS6"/>
<dbReference type="FunCoup" id="A0A2I4APS6">
    <property type="interactions" value="155"/>
</dbReference>
<dbReference type="CDD" id="cd06257">
    <property type="entry name" value="DnaJ"/>
    <property type="match status" value="1"/>
</dbReference>